<keyword evidence="1" id="KW-0472">Membrane</keyword>
<name>A0A5N3S9L7_9VIBR</name>
<dbReference type="NCBIfam" id="TIGR02532">
    <property type="entry name" value="IV_pilin_GFxxxE"/>
    <property type="match status" value="1"/>
</dbReference>
<evidence type="ECO:0000313" key="3">
    <source>
        <dbReference type="Proteomes" id="UP000326687"/>
    </source>
</evidence>
<dbReference type="InterPro" id="IPR045584">
    <property type="entry name" value="Pilin-like"/>
</dbReference>
<sequence>MKSRYSTGFTLLEMLIVMAIFGIIAATQLLDYTTRYNQKISQESGVRIANLVLGVRARAQDTINPLDIADYDNYAAFKFDDCLSAENNGIPQDVGRGLVERDDYPMGTSFLPCPFRLTFPQDGIAVVGNEDTLPAIDIIVGGDTVRLREPLPPSSAMTHGGNEFDIRLDVTNFLNGDDDNRLRQLTYLVDGFETTLLMNGIAVPDQVQIFPYTLQEIEAFIDNDAVRDTFLEISIGVRRGEFLRTDGSVNIEAGSPLCWTVMGPGGAPEEVCLNVALDGLNDQANINLTSSTGRDINVVTRSQGQFVSQDVEGNLRTSPTIYSVNTNERVPVPVCPIGTVPSIAASISGFTDSQLADAVDGNWGDMDTSAPDYGTSSEVGLVGVGWRRDGNDWVIESNVASMGTTGGSDSTASRFNVMTWCGIAR</sequence>
<dbReference type="InterPro" id="IPR012902">
    <property type="entry name" value="N_methyl_site"/>
</dbReference>
<dbReference type="Proteomes" id="UP000326687">
    <property type="component" value="Unassembled WGS sequence"/>
</dbReference>
<evidence type="ECO:0000256" key="1">
    <source>
        <dbReference type="SAM" id="Phobius"/>
    </source>
</evidence>
<reference evidence="2 3" key="1">
    <citation type="submission" date="2019-09" db="EMBL/GenBank/DDBJ databases">
        <title>Vibrio Fortis S7-72.</title>
        <authorList>
            <person name="Das S.K."/>
        </authorList>
    </citation>
    <scope>NUCLEOTIDE SEQUENCE [LARGE SCALE GENOMIC DNA]</scope>
    <source>
        <strain evidence="2 3">S7-72</strain>
    </source>
</reference>
<gene>
    <name evidence="2" type="ORF">F2Z80_03975</name>
</gene>
<dbReference type="Pfam" id="PF07963">
    <property type="entry name" value="N_methyl"/>
    <property type="match status" value="1"/>
</dbReference>
<protein>
    <submittedName>
        <fullName evidence="2">Type II secretion system protein</fullName>
    </submittedName>
</protein>
<dbReference type="EMBL" id="VXDD01000001">
    <property type="protein sequence ID" value="KAB0303167.1"/>
    <property type="molecule type" value="Genomic_DNA"/>
</dbReference>
<keyword evidence="1" id="KW-0812">Transmembrane</keyword>
<comment type="caution">
    <text evidence="2">The sequence shown here is derived from an EMBL/GenBank/DDBJ whole genome shotgun (WGS) entry which is preliminary data.</text>
</comment>
<dbReference type="SUPFAM" id="SSF54523">
    <property type="entry name" value="Pili subunits"/>
    <property type="match status" value="1"/>
</dbReference>
<dbReference type="RefSeq" id="WP_150893909.1">
    <property type="nucleotide sequence ID" value="NZ_VXDD01000001.1"/>
</dbReference>
<organism evidence="2 3">
    <name type="scientific">Vibrio fortis</name>
    <dbReference type="NCBI Taxonomy" id="212667"/>
    <lineage>
        <taxon>Bacteria</taxon>
        <taxon>Pseudomonadati</taxon>
        <taxon>Pseudomonadota</taxon>
        <taxon>Gammaproteobacteria</taxon>
        <taxon>Vibrionales</taxon>
        <taxon>Vibrionaceae</taxon>
        <taxon>Vibrio</taxon>
    </lineage>
</organism>
<keyword evidence="1" id="KW-1133">Transmembrane helix</keyword>
<dbReference type="PROSITE" id="PS00409">
    <property type="entry name" value="PROKAR_NTER_METHYL"/>
    <property type="match status" value="1"/>
</dbReference>
<feature type="transmembrane region" description="Helical" evidence="1">
    <location>
        <begin position="12"/>
        <end position="30"/>
    </location>
</feature>
<evidence type="ECO:0000313" key="2">
    <source>
        <dbReference type="EMBL" id="KAB0303167.1"/>
    </source>
</evidence>
<proteinExistence type="predicted"/>
<accession>A0A5N3S9L7</accession>
<dbReference type="AlphaFoldDB" id="A0A5N3S9L7"/>